<comment type="catalytic activity">
    <reaction evidence="11 13">
        <text>(S)-2,3,4,5-tetrahydrodipicolinate + NADP(+) + H2O = (2S,4S)-4-hydroxy-2,3,4,5-tetrahydrodipicolinate + NADPH + H(+)</text>
        <dbReference type="Rhea" id="RHEA:35331"/>
        <dbReference type="ChEBI" id="CHEBI:15377"/>
        <dbReference type="ChEBI" id="CHEBI:15378"/>
        <dbReference type="ChEBI" id="CHEBI:16845"/>
        <dbReference type="ChEBI" id="CHEBI:57783"/>
        <dbReference type="ChEBI" id="CHEBI:58349"/>
        <dbReference type="ChEBI" id="CHEBI:67139"/>
        <dbReference type="EC" id="1.17.1.8"/>
    </reaction>
</comment>
<evidence type="ECO:0000256" key="2">
    <source>
        <dbReference type="ARBA" id="ARBA00022490"/>
    </source>
</evidence>
<feature type="active site" description="Proton donor/acceptor" evidence="13">
    <location>
        <position position="160"/>
    </location>
</feature>
<evidence type="ECO:0000256" key="4">
    <source>
        <dbReference type="ARBA" id="ARBA00022857"/>
    </source>
</evidence>
<evidence type="ECO:0000256" key="1">
    <source>
        <dbReference type="ARBA" id="ARBA00006642"/>
    </source>
</evidence>
<feature type="binding site" evidence="13">
    <location>
        <begin position="170"/>
        <end position="171"/>
    </location>
    <ligand>
        <name>(S)-2,3,4,5-tetrahydrodipicolinate</name>
        <dbReference type="ChEBI" id="CHEBI:16845"/>
    </ligand>
</feature>
<dbReference type="GO" id="GO:0008839">
    <property type="term" value="F:4-hydroxy-tetrahydrodipicolinate reductase"/>
    <property type="evidence" value="ECO:0007669"/>
    <property type="project" value="UniProtKB-UniRule"/>
</dbReference>
<dbReference type="Gene3D" id="3.30.360.10">
    <property type="entry name" value="Dihydrodipicolinate Reductase, domain 2"/>
    <property type="match status" value="1"/>
</dbReference>
<organism evidence="16 17">
    <name type="scientific">Rhizobium esperanzae</name>
    <dbReference type="NCBI Taxonomy" id="1967781"/>
    <lineage>
        <taxon>Bacteria</taxon>
        <taxon>Pseudomonadati</taxon>
        <taxon>Pseudomonadota</taxon>
        <taxon>Alphaproteobacteria</taxon>
        <taxon>Hyphomicrobiales</taxon>
        <taxon>Rhizobiaceae</taxon>
        <taxon>Rhizobium/Agrobacterium group</taxon>
        <taxon>Rhizobium</taxon>
    </lineage>
</organism>
<evidence type="ECO:0000259" key="14">
    <source>
        <dbReference type="Pfam" id="PF01113"/>
    </source>
</evidence>
<keyword evidence="4 13" id="KW-0521">NADP</keyword>
<evidence type="ECO:0000313" key="16">
    <source>
        <dbReference type="EMBL" id="MBB4439051.1"/>
    </source>
</evidence>
<feature type="binding site" evidence="13">
    <location>
        <begin position="12"/>
        <end position="17"/>
    </location>
    <ligand>
        <name>NAD(+)</name>
        <dbReference type="ChEBI" id="CHEBI:57540"/>
    </ligand>
</feature>
<dbReference type="Gene3D" id="3.40.50.720">
    <property type="entry name" value="NAD(P)-binding Rossmann-like Domain"/>
    <property type="match status" value="1"/>
</dbReference>
<keyword evidence="6 13" id="KW-0560">Oxidoreductase</keyword>
<dbReference type="InterPro" id="IPR022663">
    <property type="entry name" value="DapB_C"/>
</dbReference>
<dbReference type="GO" id="GO:0051287">
    <property type="term" value="F:NAD binding"/>
    <property type="evidence" value="ECO:0007669"/>
    <property type="project" value="UniProtKB-UniRule"/>
</dbReference>
<evidence type="ECO:0000256" key="8">
    <source>
        <dbReference type="ARBA" id="ARBA00023154"/>
    </source>
</evidence>
<dbReference type="PANTHER" id="PTHR20836">
    <property type="entry name" value="DIHYDRODIPICOLINATE REDUCTASE"/>
    <property type="match status" value="1"/>
</dbReference>
<comment type="subcellular location">
    <subcellularLocation>
        <location evidence="13">Cytoplasm</location>
    </subcellularLocation>
</comment>
<protein>
    <recommendedName>
        <fullName evidence="10 13">4-hydroxy-tetrahydrodipicolinate reductase</fullName>
        <shortName evidence="13">HTPA reductase</shortName>
        <ecNumber evidence="10 13">1.17.1.8</ecNumber>
    </recommendedName>
</protein>
<dbReference type="PROSITE" id="PS01298">
    <property type="entry name" value="DAPB"/>
    <property type="match status" value="1"/>
</dbReference>
<dbReference type="HAMAP" id="MF_00102">
    <property type="entry name" value="DapB"/>
    <property type="match status" value="1"/>
</dbReference>
<evidence type="ECO:0000256" key="12">
    <source>
        <dbReference type="ARBA" id="ARBA00049396"/>
    </source>
</evidence>
<dbReference type="NCBIfam" id="TIGR00036">
    <property type="entry name" value="dapB"/>
    <property type="match status" value="1"/>
</dbReference>
<feature type="domain" description="Dihydrodipicolinate reductase C-terminal" evidence="15">
    <location>
        <begin position="132"/>
        <end position="269"/>
    </location>
</feature>
<dbReference type="Pfam" id="PF05173">
    <property type="entry name" value="DapB_C"/>
    <property type="match status" value="1"/>
</dbReference>
<accession>A0A7W6UKP7</accession>
<evidence type="ECO:0000256" key="10">
    <source>
        <dbReference type="ARBA" id="ARBA00038983"/>
    </source>
</evidence>
<dbReference type="PIRSF" id="PIRSF000161">
    <property type="entry name" value="DHPR"/>
    <property type="match status" value="1"/>
</dbReference>
<feature type="binding site" evidence="13">
    <location>
        <begin position="102"/>
        <end position="104"/>
    </location>
    <ligand>
        <name>NAD(+)</name>
        <dbReference type="ChEBI" id="CHEBI:57540"/>
    </ligand>
</feature>
<dbReference type="PANTHER" id="PTHR20836:SF0">
    <property type="entry name" value="4-HYDROXY-TETRAHYDRODIPICOLINATE REDUCTASE 1, CHLOROPLASTIC-RELATED"/>
    <property type="match status" value="1"/>
</dbReference>
<comment type="function">
    <text evidence="13">Catalyzes the conversion of 4-hydroxy-tetrahydrodipicolinate (HTPA) to tetrahydrodipicolinate.</text>
</comment>
<dbReference type="EC" id="1.17.1.8" evidence="10 13"/>
<keyword evidence="5 13" id="KW-0220">Diaminopimelate biosynthesis</keyword>
<feature type="binding site" evidence="13">
    <location>
        <position position="38"/>
    </location>
    <ligand>
        <name>NAD(+)</name>
        <dbReference type="ChEBI" id="CHEBI:57540"/>
    </ligand>
</feature>
<name>A0A7W6UKP7_9HYPH</name>
<dbReference type="GO" id="GO:0005829">
    <property type="term" value="C:cytosol"/>
    <property type="evidence" value="ECO:0007669"/>
    <property type="project" value="TreeGrafter"/>
</dbReference>
<dbReference type="SUPFAM" id="SSF55347">
    <property type="entry name" value="Glyceraldehyde-3-phosphate dehydrogenase-like, C-terminal domain"/>
    <property type="match status" value="1"/>
</dbReference>
<evidence type="ECO:0000313" key="17">
    <source>
        <dbReference type="Proteomes" id="UP000533724"/>
    </source>
</evidence>
<evidence type="ECO:0000256" key="6">
    <source>
        <dbReference type="ARBA" id="ARBA00023002"/>
    </source>
</evidence>
<reference evidence="16 17" key="1">
    <citation type="submission" date="2020-08" db="EMBL/GenBank/DDBJ databases">
        <title>Genomic Encyclopedia of Type Strains, Phase IV (KMG-V): Genome sequencing to study the core and pangenomes of soil and plant-associated prokaryotes.</title>
        <authorList>
            <person name="Whitman W."/>
        </authorList>
    </citation>
    <scope>NUCLEOTIDE SEQUENCE [LARGE SCALE GENOMIC DNA]</scope>
    <source>
        <strain evidence="16 17">SEMIA 414</strain>
    </source>
</reference>
<feature type="binding site" evidence="13">
    <location>
        <position position="161"/>
    </location>
    <ligand>
        <name>(S)-2,3,4,5-tetrahydrodipicolinate</name>
        <dbReference type="ChEBI" id="CHEBI:16845"/>
    </ligand>
</feature>
<feature type="active site" description="Proton donor" evidence="13">
    <location>
        <position position="164"/>
    </location>
</feature>
<dbReference type="RefSeq" id="WP_184499348.1">
    <property type="nucleotide sequence ID" value="NZ_JACIHI010000004.1"/>
</dbReference>
<comment type="catalytic activity">
    <reaction evidence="12 13">
        <text>(S)-2,3,4,5-tetrahydrodipicolinate + NAD(+) + H2O = (2S,4S)-4-hydroxy-2,3,4,5-tetrahydrodipicolinate + NADH + H(+)</text>
        <dbReference type="Rhea" id="RHEA:35323"/>
        <dbReference type="ChEBI" id="CHEBI:15377"/>
        <dbReference type="ChEBI" id="CHEBI:15378"/>
        <dbReference type="ChEBI" id="CHEBI:16845"/>
        <dbReference type="ChEBI" id="CHEBI:57540"/>
        <dbReference type="ChEBI" id="CHEBI:57945"/>
        <dbReference type="ChEBI" id="CHEBI:67139"/>
        <dbReference type="EC" id="1.17.1.8"/>
    </reaction>
</comment>
<proteinExistence type="inferred from homology"/>
<evidence type="ECO:0000256" key="13">
    <source>
        <dbReference type="HAMAP-Rule" id="MF_00102"/>
    </source>
</evidence>
<dbReference type="GO" id="GO:0009089">
    <property type="term" value="P:lysine biosynthetic process via diaminopimelate"/>
    <property type="evidence" value="ECO:0007669"/>
    <property type="project" value="UniProtKB-UniRule"/>
</dbReference>
<comment type="caution">
    <text evidence="13">Was originally thought to be a dihydrodipicolinate reductase (DHDPR), catalyzing the conversion of dihydrodipicolinate to tetrahydrodipicolinate. However, it was shown in E.coli that the substrate of the enzymatic reaction is not dihydrodipicolinate (DHDP) but in fact (2S,4S)-4-hydroxy-2,3,4,5-tetrahydrodipicolinic acid (HTPA), the product released by the DapA-catalyzed reaction.</text>
</comment>
<comment type="pathway">
    <text evidence="9 13">Amino-acid biosynthesis; L-lysine biosynthesis via DAP pathway; (S)-tetrahydrodipicolinate from L-aspartate: step 4/4.</text>
</comment>
<dbReference type="FunFam" id="3.30.360.10:FF:000004">
    <property type="entry name" value="4-hydroxy-tetrahydrodipicolinate reductase"/>
    <property type="match status" value="1"/>
</dbReference>
<dbReference type="EMBL" id="JACIHI010000004">
    <property type="protein sequence ID" value="MBB4439051.1"/>
    <property type="molecule type" value="Genomic_DNA"/>
</dbReference>
<dbReference type="GO" id="GO:0019877">
    <property type="term" value="P:diaminopimelate biosynthetic process"/>
    <property type="evidence" value="ECO:0007669"/>
    <property type="project" value="UniProtKB-UniRule"/>
</dbReference>
<feature type="domain" description="Dihydrodipicolinate reductase N-terminal" evidence="14">
    <location>
        <begin position="6"/>
        <end position="129"/>
    </location>
</feature>
<evidence type="ECO:0000256" key="11">
    <source>
        <dbReference type="ARBA" id="ARBA00049080"/>
    </source>
</evidence>
<evidence type="ECO:0000256" key="5">
    <source>
        <dbReference type="ARBA" id="ARBA00022915"/>
    </source>
</evidence>
<comment type="caution">
    <text evidence="16">The sequence shown here is derived from an EMBL/GenBank/DDBJ whole genome shotgun (WGS) entry which is preliminary data.</text>
</comment>
<dbReference type="InterPro" id="IPR000846">
    <property type="entry name" value="DapB_N"/>
</dbReference>
<comment type="subunit">
    <text evidence="13">Homotetramer.</text>
</comment>
<evidence type="ECO:0000256" key="9">
    <source>
        <dbReference type="ARBA" id="ARBA00037922"/>
    </source>
</evidence>
<gene>
    <name evidence="13" type="primary">dapB</name>
    <name evidence="16" type="ORF">GGE15_002308</name>
</gene>
<feature type="binding site" evidence="13">
    <location>
        <position position="39"/>
    </location>
    <ligand>
        <name>NADP(+)</name>
        <dbReference type="ChEBI" id="CHEBI:58349"/>
    </ligand>
</feature>
<dbReference type="InterPro" id="IPR036291">
    <property type="entry name" value="NAD(P)-bd_dom_sf"/>
</dbReference>
<dbReference type="InterPro" id="IPR022664">
    <property type="entry name" value="DapB_N_CS"/>
</dbReference>
<comment type="similarity">
    <text evidence="1 13">Belongs to the DapB family.</text>
</comment>
<dbReference type="CDD" id="cd02274">
    <property type="entry name" value="DHDPR_N"/>
    <property type="match status" value="1"/>
</dbReference>
<dbReference type="GO" id="GO:0016726">
    <property type="term" value="F:oxidoreductase activity, acting on CH or CH2 groups, NAD or NADP as acceptor"/>
    <property type="evidence" value="ECO:0007669"/>
    <property type="project" value="UniProtKB-UniRule"/>
</dbReference>
<dbReference type="SUPFAM" id="SSF51735">
    <property type="entry name" value="NAD(P)-binding Rossmann-fold domains"/>
    <property type="match status" value="1"/>
</dbReference>
<dbReference type="UniPathway" id="UPA00034">
    <property type="reaction ID" value="UER00018"/>
</dbReference>
<dbReference type="AlphaFoldDB" id="A0A7W6UKP7"/>
<sequence>MSDAAMKLVVVGAAGRMGQTLIRLIHSIEGVNLHAAVERPGSPFVGKDAGEIAGLGPTGVVIGDDPLNAFLDAEGVLDFTSPAATVEFSGLAAQARIVHIVGTTGCLPDDNAKIAAAARHARIVKSGNMSLGVNLLSVLAEQAARALDPGDWDIEILEMHHKHKVDAPSGTALLFGEAAAKGRSIDLASKSVRVRDGHTGAREAGTIGFATLRGGSVIGEHSVLFAGEGEIVTLSHSAADRSIFARGAIKAALWARDKKPGLYSMLDVLGLSSS</sequence>
<keyword evidence="3 13" id="KW-0028">Amino-acid biosynthesis</keyword>
<evidence type="ECO:0000259" key="15">
    <source>
        <dbReference type="Pfam" id="PF05173"/>
    </source>
</evidence>
<keyword evidence="8 13" id="KW-0457">Lysine biosynthesis</keyword>
<feature type="binding site" evidence="13">
    <location>
        <begin position="126"/>
        <end position="129"/>
    </location>
    <ligand>
        <name>NAD(+)</name>
        <dbReference type="ChEBI" id="CHEBI:57540"/>
    </ligand>
</feature>
<keyword evidence="7 13" id="KW-0520">NAD</keyword>
<evidence type="ECO:0000256" key="3">
    <source>
        <dbReference type="ARBA" id="ARBA00022605"/>
    </source>
</evidence>
<dbReference type="InterPro" id="IPR023940">
    <property type="entry name" value="DHDPR_bac"/>
</dbReference>
<dbReference type="GO" id="GO:0050661">
    <property type="term" value="F:NADP binding"/>
    <property type="evidence" value="ECO:0007669"/>
    <property type="project" value="UniProtKB-UniRule"/>
</dbReference>
<evidence type="ECO:0000256" key="7">
    <source>
        <dbReference type="ARBA" id="ARBA00023027"/>
    </source>
</evidence>
<dbReference type="Pfam" id="PF01113">
    <property type="entry name" value="DapB_N"/>
    <property type="match status" value="1"/>
</dbReference>
<dbReference type="Proteomes" id="UP000533724">
    <property type="component" value="Unassembled WGS sequence"/>
</dbReference>
<keyword evidence="2 13" id="KW-0963">Cytoplasm</keyword>